<keyword evidence="1" id="KW-1133">Transmembrane helix</keyword>
<organism evidence="2 3">
    <name type="scientific">Camelina sativa</name>
    <name type="common">False flax</name>
    <name type="synonym">Myagrum sativum</name>
    <dbReference type="NCBI Taxonomy" id="90675"/>
    <lineage>
        <taxon>Eukaryota</taxon>
        <taxon>Viridiplantae</taxon>
        <taxon>Streptophyta</taxon>
        <taxon>Embryophyta</taxon>
        <taxon>Tracheophyta</taxon>
        <taxon>Spermatophyta</taxon>
        <taxon>Magnoliopsida</taxon>
        <taxon>eudicotyledons</taxon>
        <taxon>Gunneridae</taxon>
        <taxon>Pentapetalae</taxon>
        <taxon>rosids</taxon>
        <taxon>malvids</taxon>
        <taxon>Brassicales</taxon>
        <taxon>Brassicaceae</taxon>
        <taxon>Camelineae</taxon>
        <taxon>Camelina</taxon>
    </lineage>
</organism>
<dbReference type="Proteomes" id="UP000694864">
    <property type="component" value="Chromosome 7"/>
</dbReference>
<evidence type="ECO:0000313" key="2">
    <source>
        <dbReference type="Proteomes" id="UP000694864"/>
    </source>
</evidence>
<reference evidence="2" key="1">
    <citation type="journal article" date="2014" name="Nat. Commun.">
        <title>The emerging biofuel crop Camelina sativa retains a highly undifferentiated hexaploid genome structure.</title>
        <authorList>
            <person name="Kagale S."/>
            <person name="Koh C."/>
            <person name="Nixon J."/>
            <person name="Bollina V."/>
            <person name="Clarke W.E."/>
            <person name="Tuteja R."/>
            <person name="Spillane C."/>
            <person name="Robinson S.J."/>
            <person name="Links M.G."/>
            <person name="Clarke C."/>
            <person name="Higgins E.E."/>
            <person name="Huebert T."/>
            <person name="Sharpe A.G."/>
            <person name="Parkin I.A."/>
        </authorList>
    </citation>
    <scope>NUCLEOTIDE SEQUENCE [LARGE SCALE GENOMIC DNA]</scope>
    <source>
        <strain evidence="2">cv. DH55</strain>
    </source>
</reference>
<keyword evidence="2" id="KW-1185">Reference proteome</keyword>
<dbReference type="PANTHER" id="PTHR36015">
    <property type="entry name" value="HOLLIDAY JUNCTION RESOLVASE MOC1, CHLOROPLASTIC-RELATED"/>
    <property type="match status" value="1"/>
</dbReference>
<keyword evidence="1" id="KW-0472">Membrane</keyword>
<sequence>MTTLSGQPSLPQMHSLFSKLRPFLSHSPSFTAPFTRRRSLAFSALPTTKAIGAALMKEKWLDSLSLSSLDEDTTQQSSESSCVIGIDPDLSGALALLKFDHLGSSSSSSSAQVFDTPHIPVLVGKRVRKRLDAKSIVQLIQSLDVPSGSRVYIEQSNPFPKDGKQGWYSGGFGYGLWIGTLVASGFCVIPVSASLWKRHFQLASGSSTKDDSRRVAAELFPSLSSQLKRKKDHGRAEALLIAAYGEALRTEKLLIPPQLLVPQINYLENQLVEVQ</sequence>
<protein>
    <submittedName>
        <fullName evidence="3">Uncharacterized protein LOC104703500</fullName>
    </submittedName>
</protein>
<evidence type="ECO:0000256" key="1">
    <source>
        <dbReference type="SAM" id="Phobius"/>
    </source>
</evidence>
<dbReference type="GeneID" id="104703500"/>
<feature type="transmembrane region" description="Helical" evidence="1">
    <location>
        <begin position="174"/>
        <end position="196"/>
    </location>
</feature>
<keyword evidence="1" id="KW-0812">Transmembrane</keyword>
<dbReference type="PANTHER" id="PTHR36015:SF6">
    <property type="entry name" value="HOLLIDAY JUNCTION RESOLVASE MOC1, CHLOROPLASTIC-RELATED"/>
    <property type="match status" value="1"/>
</dbReference>
<dbReference type="RefSeq" id="XP_010417829.1">
    <property type="nucleotide sequence ID" value="XM_010419527.2"/>
</dbReference>
<evidence type="ECO:0000313" key="3">
    <source>
        <dbReference type="RefSeq" id="XP_010417829.1"/>
    </source>
</evidence>
<dbReference type="CDD" id="cd22992">
    <property type="entry name" value="MOC1"/>
    <property type="match status" value="1"/>
</dbReference>
<name>A0ABM0SY56_CAMSA</name>
<proteinExistence type="predicted"/>
<gene>
    <name evidence="3" type="primary">LOC104703500</name>
</gene>
<reference evidence="3" key="2">
    <citation type="submission" date="2025-08" db="UniProtKB">
        <authorList>
            <consortium name="RefSeq"/>
        </authorList>
    </citation>
    <scope>IDENTIFICATION</scope>
    <source>
        <tissue evidence="3">Leaf</tissue>
    </source>
</reference>
<dbReference type="InterPro" id="IPR045290">
    <property type="entry name" value="MOC1-like"/>
</dbReference>
<accession>A0ABM0SY56</accession>